<proteinExistence type="predicted"/>
<reference evidence="2" key="1">
    <citation type="submission" date="2025-08" db="UniProtKB">
        <authorList>
            <consortium name="RefSeq"/>
        </authorList>
    </citation>
    <scope>IDENTIFICATION</scope>
    <source>
        <tissue evidence="2">Whole larvae</tissue>
    </source>
</reference>
<accession>A0ABM3MY70</accession>
<gene>
    <name evidence="2" type="primary">LOC128201889</name>
</gene>
<dbReference type="GeneID" id="128201889"/>
<name>A0ABM3MY70_GALME</name>
<organism evidence="1 2">
    <name type="scientific">Galleria mellonella</name>
    <name type="common">Greater wax moth</name>
    <dbReference type="NCBI Taxonomy" id="7137"/>
    <lineage>
        <taxon>Eukaryota</taxon>
        <taxon>Metazoa</taxon>
        <taxon>Ecdysozoa</taxon>
        <taxon>Arthropoda</taxon>
        <taxon>Hexapoda</taxon>
        <taxon>Insecta</taxon>
        <taxon>Pterygota</taxon>
        <taxon>Neoptera</taxon>
        <taxon>Endopterygota</taxon>
        <taxon>Lepidoptera</taxon>
        <taxon>Glossata</taxon>
        <taxon>Ditrysia</taxon>
        <taxon>Pyraloidea</taxon>
        <taxon>Pyralidae</taxon>
        <taxon>Galleriinae</taxon>
        <taxon>Galleria</taxon>
    </lineage>
</organism>
<evidence type="ECO:0000313" key="1">
    <source>
        <dbReference type="Proteomes" id="UP001652740"/>
    </source>
</evidence>
<sequence>MSKRARHYKFLEDINDIGEEFSEIGEGEFSENEDILVTNKNEVESSDTDDEEENIVNIGRGQKRTRLLSSSEKSEVEMNEQHVANNGSVWKEIQVGGIPRKTTTL</sequence>
<keyword evidence="1" id="KW-1185">Reference proteome</keyword>
<evidence type="ECO:0000313" key="2">
    <source>
        <dbReference type="RefSeq" id="XP_052756180.1"/>
    </source>
</evidence>
<dbReference type="RefSeq" id="XP_052756180.1">
    <property type="nucleotide sequence ID" value="XM_052900220.1"/>
</dbReference>
<protein>
    <submittedName>
        <fullName evidence="2">Uncharacterized protein LOC128201889</fullName>
    </submittedName>
</protein>
<dbReference type="Proteomes" id="UP001652740">
    <property type="component" value="Unplaced"/>
</dbReference>